<dbReference type="InterPro" id="IPR005846">
    <property type="entry name" value="A-D-PHexomutase_a/b/a-III"/>
</dbReference>
<dbReference type="GO" id="GO:0004614">
    <property type="term" value="F:phosphoglucomutase activity"/>
    <property type="evidence" value="ECO:0007669"/>
    <property type="project" value="UniProtKB-UniRule"/>
</dbReference>
<feature type="domain" description="Alpha-D-phosphohexomutase C-terminal" evidence="10">
    <location>
        <begin position="485"/>
        <end position="538"/>
    </location>
</feature>
<dbReference type="EMBL" id="QFYQ01000001">
    <property type="protein sequence ID" value="RAK54121.1"/>
    <property type="molecule type" value="Genomic_DNA"/>
</dbReference>
<proteinExistence type="inferred from homology"/>
<gene>
    <name evidence="14" type="ORF">DJ017_06090</name>
</gene>
<dbReference type="Gene3D" id="3.40.120.10">
    <property type="entry name" value="Alpha-D-Glucose-1,6-Bisphosphate, subunit A, domain 3"/>
    <property type="match status" value="3"/>
</dbReference>
<organism evidence="14 15">
    <name type="scientific">Phenylobacterium soli</name>
    <dbReference type="NCBI Taxonomy" id="2170551"/>
    <lineage>
        <taxon>Bacteria</taxon>
        <taxon>Pseudomonadati</taxon>
        <taxon>Pseudomonadota</taxon>
        <taxon>Alphaproteobacteria</taxon>
        <taxon>Caulobacterales</taxon>
        <taxon>Caulobacteraceae</taxon>
        <taxon>Phenylobacterium</taxon>
    </lineage>
</organism>
<dbReference type="Pfam" id="PF02878">
    <property type="entry name" value="PGM_PMM_I"/>
    <property type="match status" value="1"/>
</dbReference>
<name>A0A328AHV0_9CAUL</name>
<dbReference type="Proteomes" id="UP000249254">
    <property type="component" value="Unassembled WGS sequence"/>
</dbReference>
<dbReference type="PANTHER" id="PTHR45745">
    <property type="entry name" value="PHOSPHOMANNOMUTASE 45A"/>
    <property type="match status" value="1"/>
</dbReference>
<dbReference type="InterPro" id="IPR005843">
    <property type="entry name" value="A-D-PHexomutase_C"/>
</dbReference>
<feature type="domain" description="Alpha-D-phosphohexomutase alpha/beta/alpha" evidence="12">
    <location>
        <begin position="213"/>
        <end position="317"/>
    </location>
</feature>
<evidence type="ECO:0000259" key="13">
    <source>
        <dbReference type="Pfam" id="PF02880"/>
    </source>
</evidence>
<comment type="cofactor">
    <cofactor evidence="1">
        <name>Mg(2+)</name>
        <dbReference type="ChEBI" id="CHEBI:18420"/>
    </cofactor>
</comment>
<feature type="domain" description="Alpha-D-phosphohexomutase alpha/beta/alpha" evidence="13">
    <location>
        <begin position="324"/>
        <end position="440"/>
    </location>
</feature>
<comment type="caution">
    <text evidence="14">The sequence shown here is derived from an EMBL/GenBank/DDBJ whole genome shotgun (WGS) entry which is preliminary data.</text>
</comment>
<dbReference type="GO" id="GO:0000287">
    <property type="term" value="F:magnesium ion binding"/>
    <property type="evidence" value="ECO:0007669"/>
    <property type="project" value="InterPro"/>
</dbReference>
<evidence type="ECO:0000256" key="9">
    <source>
        <dbReference type="SAM" id="MobiDB-lite"/>
    </source>
</evidence>
<dbReference type="Gene3D" id="3.30.310.50">
    <property type="entry name" value="Alpha-D-phosphohexomutase, C-terminal domain"/>
    <property type="match status" value="1"/>
</dbReference>
<keyword evidence="4 8" id="KW-0479">Metal-binding</keyword>
<dbReference type="OrthoDB" id="9806956at2"/>
<dbReference type="InterPro" id="IPR016066">
    <property type="entry name" value="A-D-PHexomutase_CS"/>
</dbReference>
<dbReference type="CDD" id="cd05801">
    <property type="entry name" value="PGM_like3"/>
    <property type="match status" value="1"/>
</dbReference>
<evidence type="ECO:0000259" key="12">
    <source>
        <dbReference type="Pfam" id="PF02879"/>
    </source>
</evidence>
<keyword evidence="3" id="KW-0597">Phosphoprotein</keyword>
<dbReference type="PANTHER" id="PTHR45745:SF1">
    <property type="entry name" value="PHOSPHOGLUCOMUTASE 2B-RELATED"/>
    <property type="match status" value="1"/>
</dbReference>
<dbReference type="GO" id="GO:0006166">
    <property type="term" value="P:purine ribonucleoside salvage"/>
    <property type="evidence" value="ECO:0007669"/>
    <property type="project" value="TreeGrafter"/>
</dbReference>
<dbReference type="Pfam" id="PF02879">
    <property type="entry name" value="PGM_PMM_II"/>
    <property type="match status" value="1"/>
</dbReference>
<keyword evidence="15" id="KW-1185">Reference proteome</keyword>
<dbReference type="SUPFAM" id="SSF55957">
    <property type="entry name" value="Phosphoglucomutase, C-terminal domain"/>
    <property type="match status" value="1"/>
</dbReference>
<evidence type="ECO:0000313" key="14">
    <source>
        <dbReference type="EMBL" id="RAK54121.1"/>
    </source>
</evidence>
<dbReference type="InterPro" id="IPR005852">
    <property type="entry name" value="PGM_a-D-Glc-sp"/>
</dbReference>
<dbReference type="PROSITE" id="PS00710">
    <property type="entry name" value="PGM_PMM"/>
    <property type="match status" value="1"/>
</dbReference>
<evidence type="ECO:0000259" key="10">
    <source>
        <dbReference type="Pfam" id="PF00408"/>
    </source>
</evidence>
<evidence type="ECO:0000259" key="11">
    <source>
        <dbReference type="Pfam" id="PF02878"/>
    </source>
</evidence>
<dbReference type="EC" id="5.4.2.2" evidence="7"/>
<dbReference type="AlphaFoldDB" id="A0A328AHV0"/>
<evidence type="ECO:0000256" key="5">
    <source>
        <dbReference type="ARBA" id="ARBA00022842"/>
    </source>
</evidence>
<feature type="domain" description="Alpha-D-phosphohexomutase alpha/beta/alpha" evidence="11">
    <location>
        <begin position="42"/>
        <end position="180"/>
    </location>
</feature>
<dbReference type="SUPFAM" id="SSF53738">
    <property type="entry name" value="Phosphoglucomutase, first 3 domains"/>
    <property type="match status" value="3"/>
</dbReference>
<evidence type="ECO:0000256" key="4">
    <source>
        <dbReference type="ARBA" id="ARBA00022723"/>
    </source>
</evidence>
<protein>
    <recommendedName>
        <fullName evidence="7">Phosphoglucomutase</fullName>
        <ecNumber evidence="7">5.4.2.2</ecNumber>
    </recommendedName>
</protein>
<dbReference type="Pfam" id="PF00408">
    <property type="entry name" value="PGM_PMM_IV"/>
    <property type="match status" value="1"/>
</dbReference>
<evidence type="ECO:0000256" key="1">
    <source>
        <dbReference type="ARBA" id="ARBA00001946"/>
    </source>
</evidence>
<dbReference type="RefSeq" id="WP_111527872.1">
    <property type="nucleotide sequence ID" value="NZ_JBHRSG010000002.1"/>
</dbReference>
<evidence type="ECO:0000256" key="3">
    <source>
        <dbReference type="ARBA" id="ARBA00022553"/>
    </source>
</evidence>
<evidence type="ECO:0000256" key="6">
    <source>
        <dbReference type="ARBA" id="ARBA00023235"/>
    </source>
</evidence>
<dbReference type="InterPro" id="IPR016055">
    <property type="entry name" value="A-D-PHexomutase_a/b/a-I/II/III"/>
</dbReference>
<evidence type="ECO:0000313" key="15">
    <source>
        <dbReference type="Proteomes" id="UP000249254"/>
    </source>
</evidence>
<evidence type="ECO:0000256" key="8">
    <source>
        <dbReference type="RuleBase" id="RU004326"/>
    </source>
</evidence>
<dbReference type="NCBIfam" id="TIGR01132">
    <property type="entry name" value="pgm"/>
    <property type="match status" value="1"/>
</dbReference>
<dbReference type="InterPro" id="IPR036900">
    <property type="entry name" value="A-D-PHexomutase_C_sf"/>
</dbReference>
<keyword evidence="5 8" id="KW-0460">Magnesium</keyword>
<evidence type="ECO:0000256" key="7">
    <source>
        <dbReference type="NCBIfam" id="TIGR01132"/>
    </source>
</evidence>
<feature type="region of interest" description="Disordered" evidence="9">
    <location>
        <begin position="31"/>
        <end position="51"/>
    </location>
</feature>
<dbReference type="InterPro" id="IPR005844">
    <property type="entry name" value="A-D-PHexomutase_a/b/a-I"/>
</dbReference>
<reference evidence="15" key="1">
    <citation type="submission" date="2018-05" db="EMBL/GenBank/DDBJ databases">
        <authorList>
            <person name="Li X."/>
        </authorList>
    </citation>
    <scope>NUCLEOTIDE SEQUENCE [LARGE SCALE GENOMIC DNA]</scope>
    <source>
        <strain evidence="15">LX32</strain>
    </source>
</reference>
<accession>A0A328AHV0</accession>
<dbReference type="InterPro" id="IPR005845">
    <property type="entry name" value="A-D-PHexomutase_a/b/a-II"/>
</dbReference>
<evidence type="ECO:0000256" key="2">
    <source>
        <dbReference type="ARBA" id="ARBA00010231"/>
    </source>
</evidence>
<dbReference type="Pfam" id="PF02880">
    <property type="entry name" value="PGM_PMM_III"/>
    <property type="match status" value="1"/>
</dbReference>
<comment type="similarity">
    <text evidence="2 8">Belongs to the phosphohexose mutase family.</text>
</comment>
<sequence length="554" mass="58803">MAANIDPNAGRPAGPESLVDVPGLLSAYRTGVPDPGEPSQRVAFGTSGHRGSALRGSFNEDHILAIVQAICLHRRRSGIDGPLFLGRDTHALSAPAMATALEVLAASHVTVMIDAREGYTPTPAISHAILGYNRGRERGLADGLILTPSHNPPADGGIKYNPPHGGPADPATTGWIERTANLLLSMGLRDVRRIPYERARNSSDLRRHDFRSAFVADLPNVVDLEAIRRSGVRLGIDPLGGASLDYWAAIIDRYGIAAKIVDESVDPTFGFMTRDWDGQIRMDCSSPYAMARLVGLRDTFDVAVGNDPDADRHGIVTRSDGLMNPNHFLVAAIAFLFTHRPGWGPSSAIGKTMVSSAVIDRVAAKLGRRLIETPVGFRWFVEGLLGASLGFAGEESAGAAFLRFDGSVWTTEKDGISLGLLAAEITAKTGRDPGGLFRELASDLGASVYERLDAPATAADKARLAILAARPPAIVELAGEPVLAVDAVAPGNGAPLGGLRVRAKNGWFAVRPSGTEPLYKIYAESFQGPEHLRRVQAEAQALVAGFDPPQGAPR</sequence>
<dbReference type="GO" id="GO:0005975">
    <property type="term" value="P:carbohydrate metabolic process"/>
    <property type="evidence" value="ECO:0007669"/>
    <property type="project" value="UniProtKB-UniRule"/>
</dbReference>
<keyword evidence="6 14" id="KW-0413">Isomerase</keyword>
<dbReference type="GO" id="GO:0008973">
    <property type="term" value="F:phosphopentomutase activity"/>
    <property type="evidence" value="ECO:0007669"/>
    <property type="project" value="TreeGrafter"/>
</dbReference>